<dbReference type="PATRIC" id="fig|1158601.3.peg.3666"/>
<proteinExistence type="predicted"/>
<sequence length="152" mass="17874">MRVTINRESVVMSQDVFSHEITIDTPAKINLQQLFDDLIASNYFPKTTGNNVVWVLRYSGKEWLVWKTKENVFYTHFLDSAKLTVDLTSEEENKRIFFMYYSSVTKRALSLFKEHKGSKKAMILSGVMPEYRSYQVSEVLERTWSEQLRLAK</sequence>
<name>R2QWH3_9ENTE</name>
<reference evidence="1 3" key="1">
    <citation type="submission" date="2013-02" db="EMBL/GenBank/DDBJ databases">
        <title>The Genome Sequence of Enterococcus malodoratus ATCC_43197.</title>
        <authorList>
            <consortium name="The Broad Institute Genome Sequencing Platform"/>
            <consortium name="The Broad Institute Genome Sequencing Center for Infectious Disease"/>
            <person name="Earl A.M."/>
            <person name="Gilmore M.S."/>
            <person name="Lebreton F."/>
            <person name="Walker B."/>
            <person name="Young S.K."/>
            <person name="Zeng Q."/>
            <person name="Gargeya S."/>
            <person name="Fitzgerald M."/>
            <person name="Haas B."/>
            <person name="Abouelleil A."/>
            <person name="Alvarado L."/>
            <person name="Arachchi H.M."/>
            <person name="Berlin A.M."/>
            <person name="Chapman S.B."/>
            <person name="Dewar J."/>
            <person name="Goldberg J."/>
            <person name="Griggs A."/>
            <person name="Gujja S."/>
            <person name="Hansen M."/>
            <person name="Howarth C."/>
            <person name="Imamovic A."/>
            <person name="Larimer J."/>
            <person name="McCowan C."/>
            <person name="Murphy C."/>
            <person name="Neiman D."/>
            <person name="Pearson M."/>
            <person name="Priest M."/>
            <person name="Roberts A."/>
            <person name="Saif S."/>
            <person name="Shea T."/>
            <person name="Sisk P."/>
            <person name="Sykes S."/>
            <person name="Wortman J."/>
            <person name="Nusbaum C."/>
            <person name="Birren B."/>
        </authorList>
    </citation>
    <scope>NUCLEOTIDE SEQUENCE [LARGE SCALE GENOMIC DNA]</scope>
    <source>
        <strain evidence="1 3">ATCC 43197</strain>
    </source>
</reference>
<comment type="caution">
    <text evidence="1">The sequence shown here is derived from an EMBL/GenBank/DDBJ whole genome shotgun (WGS) entry which is preliminary data.</text>
</comment>
<dbReference type="Proteomes" id="UP000014148">
    <property type="component" value="Unassembled WGS sequence"/>
</dbReference>
<evidence type="ECO:0000313" key="1">
    <source>
        <dbReference type="EMBL" id="EOH72811.1"/>
    </source>
</evidence>
<accession>R2QWH3</accession>
<evidence type="ECO:0000313" key="3">
    <source>
        <dbReference type="Proteomes" id="UP000013783"/>
    </source>
</evidence>
<dbReference type="RefSeq" id="WP_010742472.1">
    <property type="nucleotide sequence ID" value="NZ_KB946251.1"/>
</dbReference>
<dbReference type="AlphaFoldDB" id="R2QWH3"/>
<dbReference type="STRING" id="71451.RV07_GL002722"/>
<dbReference type="EMBL" id="AJAK01000028">
    <property type="protein sequence ID" value="EOH72811.1"/>
    <property type="molecule type" value="Genomic_DNA"/>
</dbReference>
<evidence type="ECO:0000313" key="4">
    <source>
        <dbReference type="Proteomes" id="UP000014148"/>
    </source>
</evidence>
<keyword evidence="4" id="KW-1185">Reference proteome</keyword>
<dbReference type="Proteomes" id="UP000013783">
    <property type="component" value="Unassembled WGS sequence"/>
</dbReference>
<evidence type="ECO:0000313" key="2">
    <source>
        <dbReference type="EMBL" id="EOT67359.1"/>
    </source>
</evidence>
<organism evidence="1 3">
    <name type="scientific">Enterococcus malodoratus ATCC 43197</name>
    <dbReference type="NCBI Taxonomy" id="1158601"/>
    <lineage>
        <taxon>Bacteria</taxon>
        <taxon>Bacillati</taxon>
        <taxon>Bacillota</taxon>
        <taxon>Bacilli</taxon>
        <taxon>Lactobacillales</taxon>
        <taxon>Enterococcaceae</taxon>
        <taxon>Enterococcus</taxon>
    </lineage>
</organism>
<gene>
    <name evidence="2" type="ORF">I585_02880</name>
    <name evidence="1" type="ORF">UAI_03695</name>
</gene>
<dbReference type="OrthoDB" id="2057603at2"/>
<protein>
    <submittedName>
        <fullName evidence="1">Uncharacterized protein</fullName>
    </submittedName>
</protein>
<reference evidence="2 4" key="2">
    <citation type="submission" date="2013-03" db="EMBL/GenBank/DDBJ databases">
        <title>The Genome Sequence of Enterococcus malodoratus ATCC_43197 (PacBio/Illumina hybrid assembly).</title>
        <authorList>
            <consortium name="The Broad Institute Genomics Platform"/>
            <consortium name="The Broad Institute Genome Sequencing Center for Infectious Disease"/>
            <person name="Earl A."/>
            <person name="Russ C."/>
            <person name="Gilmore M."/>
            <person name="Surin D."/>
            <person name="Walker B."/>
            <person name="Young S."/>
            <person name="Zeng Q."/>
            <person name="Gargeya S."/>
            <person name="Fitzgerald M."/>
            <person name="Haas B."/>
            <person name="Abouelleil A."/>
            <person name="Allen A.W."/>
            <person name="Alvarado L."/>
            <person name="Arachchi H.M."/>
            <person name="Berlin A.M."/>
            <person name="Chapman S.B."/>
            <person name="Gainer-Dewar J."/>
            <person name="Goldberg J."/>
            <person name="Griggs A."/>
            <person name="Gujja S."/>
            <person name="Hansen M."/>
            <person name="Howarth C."/>
            <person name="Imamovic A."/>
            <person name="Ireland A."/>
            <person name="Larimer J."/>
            <person name="McCowan C."/>
            <person name="Murphy C."/>
            <person name="Pearson M."/>
            <person name="Poon T.W."/>
            <person name="Priest M."/>
            <person name="Roberts A."/>
            <person name="Saif S."/>
            <person name="Shea T."/>
            <person name="Sisk P."/>
            <person name="Sykes S."/>
            <person name="Wortman J."/>
            <person name="Nusbaum C."/>
            <person name="Birren B."/>
        </authorList>
    </citation>
    <scope>NUCLEOTIDE SEQUENCE [LARGE SCALE GENOMIC DNA]</scope>
    <source>
        <strain evidence="2 4">ATCC 43197</strain>
    </source>
</reference>
<dbReference type="EMBL" id="ASWA01000003">
    <property type="protein sequence ID" value="EOT67359.1"/>
    <property type="molecule type" value="Genomic_DNA"/>
</dbReference>